<sequence length="39" mass="4368">MTVIVLMPTGILMMRSSQEIMPGKTQEACQMGLATWHVF</sequence>
<dbReference type="STRING" id="1123269.NX02_01405"/>
<dbReference type="EMBL" id="CP006644">
    <property type="protein sequence ID" value="AHE52047.1"/>
    <property type="molecule type" value="Genomic_DNA"/>
</dbReference>
<organism evidence="1 2">
    <name type="scientific">Sphingomonas sanxanigenens DSM 19645 = NX02</name>
    <dbReference type="NCBI Taxonomy" id="1123269"/>
    <lineage>
        <taxon>Bacteria</taxon>
        <taxon>Pseudomonadati</taxon>
        <taxon>Pseudomonadota</taxon>
        <taxon>Alphaproteobacteria</taxon>
        <taxon>Sphingomonadales</taxon>
        <taxon>Sphingomonadaceae</taxon>
        <taxon>Sphingomonas</taxon>
    </lineage>
</organism>
<dbReference type="KEGG" id="ssan:NX02_01405"/>
<dbReference type="HOGENOM" id="CLU_3317176_0_0_5"/>
<keyword evidence="2" id="KW-1185">Reference proteome</keyword>
<evidence type="ECO:0000313" key="1">
    <source>
        <dbReference type="EMBL" id="AHE52047.1"/>
    </source>
</evidence>
<name>W0A6F5_9SPHN</name>
<gene>
    <name evidence="1" type="ORF">NX02_01405</name>
</gene>
<accession>W0A6F5</accession>
<dbReference type="AlphaFoldDB" id="W0A6F5"/>
<dbReference type="Proteomes" id="UP000018851">
    <property type="component" value="Chromosome"/>
</dbReference>
<protein>
    <submittedName>
        <fullName evidence="1">Uncharacterized protein</fullName>
    </submittedName>
</protein>
<proteinExistence type="predicted"/>
<evidence type="ECO:0000313" key="2">
    <source>
        <dbReference type="Proteomes" id="UP000018851"/>
    </source>
</evidence>
<reference evidence="1 2" key="1">
    <citation type="submission" date="2013-07" db="EMBL/GenBank/DDBJ databases">
        <title>Completed genome of Sphingomonas sanxanigenens NX02.</title>
        <authorList>
            <person name="Ma T."/>
            <person name="Huang H."/>
            <person name="Wu M."/>
            <person name="Li X."/>
            <person name="Li G."/>
        </authorList>
    </citation>
    <scope>NUCLEOTIDE SEQUENCE [LARGE SCALE GENOMIC DNA]</scope>
    <source>
        <strain evidence="1 2">NX02</strain>
    </source>
</reference>